<evidence type="ECO:0000256" key="2">
    <source>
        <dbReference type="ARBA" id="ARBA00022989"/>
    </source>
</evidence>
<reference evidence="6" key="1">
    <citation type="submission" date="2017-09" db="EMBL/GenBank/DDBJ databases">
        <title>Yangia sp. SAOS 153D whole genome sequencing.</title>
        <authorList>
            <person name="Verma A."/>
            <person name="Krishnamurthi S."/>
        </authorList>
    </citation>
    <scope>NUCLEOTIDE SEQUENCE [LARGE SCALE GENOMIC DNA]</scope>
    <source>
        <strain evidence="6">SAOS 153D</strain>
    </source>
</reference>
<reference evidence="7" key="2">
    <citation type="submission" date="2023-07" db="EMBL/GenBank/DDBJ databases">
        <title>Yangia mangrovi SAOS 153D genome.</title>
        <authorList>
            <person name="Verma A."/>
            <person name="Pal Y."/>
            <person name="Sundharam S."/>
            <person name="Bisht B."/>
            <person name="Srinivasan K."/>
        </authorList>
    </citation>
    <scope>NUCLEOTIDE SEQUENCE [LARGE SCALE GENOMIC DNA]</scope>
    <source>
        <strain evidence="7">SAOS 153D</strain>
    </source>
</reference>
<feature type="transmembrane region" description="Helical" evidence="4">
    <location>
        <begin position="337"/>
        <end position="359"/>
    </location>
</feature>
<feature type="transmembrane region" description="Helical" evidence="4">
    <location>
        <begin position="161"/>
        <end position="184"/>
    </location>
</feature>
<name>A0A2A3JY73_9RHOB</name>
<accession>A0A2A3JY73</accession>
<feature type="transmembrane region" description="Helical" evidence="4">
    <location>
        <begin position="103"/>
        <end position="125"/>
    </location>
</feature>
<dbReference type="Proteomes" id="UP000217448">
    <property type="component" value="Unassembled WGS sequence"/>
</dbReference>
<dbReference type="OrthoDB" id="7200137at2"/>
<gene>
    <name evidence="5" type="ORF">CLG85_000930</name>
    <name evidence="6" type="ORF">CLG85_09595</name>
</gene>
<feature type="transmembrane region" description="Helical" evidence="4">
    <location>
        <begin position="43"/>
        <end position="64"/>
    </location>
</feature>
<sequence length="396" mass="41013">MTASRTRVVSALGVVQIFAWGSSYYLMAPLAGAIAEETGWGQALISAGVSVGLLMSGLAAPGVGRWIGRSGGRTTLCIGMALIAAGLILLGLSHAVWLYLISWGILGLGMAAGLYDAAFSVLGAAYGRTARSAITQLTLWGGFASTVCWPLSAWLVESVGWRSTCLVYAAVHLFGTLPLCWWALPRASGLREPSQSAPGRTSPMPVRTVDFRFLCIVAAGVTLTLLATIWSIHMVTILTSEGYTLAAAIAVGTLIGPSQVGARVLEMIGGGRHHPIWTMLAATLLVLVGFIGLNLGVPAAAALVAYGSGNGLWSIARGALPLVLYGQEKYATLMGRLARPMLLAGAAAPTLGALLIDRFGAETTMALLSTAAVLPLAMAVLLYVDVMRTRGICGSG</sequence>
<reference evidence="5" key="3">
    <citation type="submission" date="2024-05" db="EMBL/GenBank/DDBJ databases">
        <title>Yangia mangrovi SAOS 153D genome.</title>
        <authorList>
            <person name="Verma A."/>
            <person name="Pal Y."/>
            <person name="Sundharam S."/>
            <person name="Bisht B."/>
            <person name="Srinivasan K."/>
        </authorList>
    </citation>
    <scope>NUCLEOTIDE SEQUENCE</scope>
    <source>
        <strain evidence="5">SAOS 153D</strain>
    </source>
</reference>
<dbReference type="EMBL" id="NTHN01000138">
    <property type="protein sequence ID" value="PBD19399.1"/>
    <property type="molecule type" value="Genomic_DNA"/>
</dbReference>
<dbReference type="PANTHER" id="PTHR11360:SF308">
    <property type="entry name" value="BLL3089 PROTEIN"/>
    <property type="match status" value="1"/>
</dbReference>
<evidence type="ECO:0000313" key="7">
    <source>
        <dbReference type="Proteomes" id="UP000217448"/>
    </source>
</evidence>
<comment type="caution">
    <text evidence="6">The sequence shown here is derived from an EMBL/GenBank/DDBJ whole genome shotgun (WGS) entry which is preliminary data.</text>
</comment>
<dbReference type="Pfam" id="PF07690">
    <property type="entry name" value="MFS_1"/>
    <property type="match status" value="1"/>
</dbReference>
<dbReference type="InterPro" id="IPR036259">
    <property type="entry name" value="MFS_trans_sf"/>
</dbReference>
<feature type="transmembrane region" description="Helical" evidence="4">
    <location>
        <begin position="245"/>
        <end position="265"/>
    </location>
</feature>
<dbReference type="InterPro" id="IPR050327">
    <property type="entry name" value="Proton-linked_MCT"/>
</dbReference>
<organism evidence="6">
    <name type="scientific">Alloyangia mangrovi</name>
    <dbReference type="NCBI Taxonomy" id="1779329"/>
    <lineage>
        <taxon>Bacteria</taxon>
        <taxon>Pseudomonadati</taxon>
        <taxon>Pseudomonadota</taxon>
        <taxon>Alphaproteobacteria</taxon>
        <taxon>Rhodobacterales</taxon>
        <taxon>Roseobacteraceae</taxon>
        <taxon>Alloyangia</taxon>
    </lineage>
</organism>
<dbReference type="AlphaFoldDB" id="A0A2A3JY73"/>
<feature type="transmembrane region" description="Helical" evidence="4">
    <location>
        <begin position="137"/>
        <end position="155"/>
    </location>
</feature>
<feature type="transmembrane region" description="Helical" evidence="4">
    <location>
        <begin position="213"/>
        <end position="233"/>
    </location>
</feature>
<evidence type="ECO:0000256" key="3">
    <source>
        <dbReference type="ARBA" id="ARBA00023136"/>
    </source>
</evidence>
<protein>
    <submittedName>
        <fullName evidence="6">MFS transporter</fullName>
    </submittedName>
</protein>
<evidence type="ECO:0000256" key="1">
    <source>
        <dbReference type="ARBA" id="ARBA00022692"/>
    </source>
</evidence>
<proteinExistence type="predicted"/>
<keyword evidence="3 4" id="KW-0472">Membrane</keyword>
<keyword evidence="2 4" id="KW-1133">Transmembrane helix</keyword>
<feature type="transmembrane region" description="Helical" evidence="4">
    <location>
        <begin position="277"/>
        <end position="297"/>
    </location>
</feature>
<feature type="transmembrane region" description="Helical" evidence="4">
    <location>
        <begin position="303"/>
        <end position="325"/>
    </location>
</feature>
<keyword evidence="1 4" id="KW-0812">Transmembrane</keyword>
<dbReference type="PANTHER" id="PTHR11360">
    <property type="entry name" value="MONOCARBOXYLATE TRANSPORTER"/>
    <property type="match status" value="1"/>
</dbReference>
<dbReference type="SUPFAM" id="SSF103473">
    <property type="entry name" value="MFS general substrate transporter"/>
    <property type="match status" value="1"/>
</dbReference>
<dbReference type="InterPro" id="IPR011701">
    <property type="entry name" value="MFS"/>
</dbReference>
<dbReference type="GO" id="GO:0022857">
    <property type="term" value="F:transmembrane transporter activity"/>
    <property type="evidence" value="ECO:0007669"/>
    <property type="project" value="InterPro"/>
</dbReference>
<evidence type="ECO:0000313" key="5">
    <source>
        <dbReference type="EMBL" id="MCT4368979.1"/>
    </source>
</evidence>
<dbReference type="EMBL" id="NTHN02000001">
    <property type="protein sequence ID" value="MCT4368979.1"/>
    <property type="molecule type" value="Genomic_DNA"/>
</dbReference>
<keyword evidence="7" id="KW-1185">Reference proteome</keyword>
<evidence type="ECO:0000313" key="6">
    <source>
        <dbReference type="EMBL" id="PBD19399.1"/>
    </source>
</evidence>
<feature type="transmembrane region" description="Helical" evidence="4">
    <location>
        <begin position="365"/>
        <end position="384"/>
    </location>
</feature>
<feature type="transmembrane region" description="Helical" evidence="4">
    <location>
        <begin position="76"/>
        <end position="97"/>
    </location>
</feature>
<evidence type="ECO:0000256" key="4">
    <source>
        <dbReference type="SAM" id="Phobius"/>
    </source>
</evidence>
<dbReference type="Gene3D" id="1.20.1250.20">
    <property type="entry name" value="MFS general substrate transporter like domains"/>
    <property type="match status" value="1"/>
</dbReference>